<feature type="domain" description="Rad60/SUMO-like" evidence="2">
    <location>
        <begin position="353"/>
        <end position="425"/>
    </location>
</feature>
<evidence type="ECO:0000313" key="4">
    <source>
        <dbReference type="Proteomes" id="UP000054097"/>
    </source>
</evidence>
<dbReference type="AlphaFoldDB" id="A0A0C3B2K6"/>
<feature type="region of interest" description="Disordered" evidence="1">
    <location>
        <begin position="1"/>
        <end position="79"/>
    </location>
</feature>
<name>A0A0C3B2K6_SERVB</name>
<gene>
    <name evidence="3" type="ORF">M408DRAFT_73714</name>
</gene>
<feature type="compositionally biased region" description="Basic residues" evidence="1">
    <location>
        <begin position="100"/>
        <end position="112"/>
    </location>
</feature>
<feature type="region of interest" description="Disordered" evidence="1">
    <location>
        <begin position="92"/>
        <end position="131"/>
    </location>
</feature>
<dbReference type="Gene3D" id="3.10.20.90">
    <property type="entry name" value="Phosphatidylinositol 3-kinase Catalytic Subunit, Chain A, domain 1"/>
    <property type="match status" value="2"/>
</dbReference>
<dbReference type="Proteomes" id="UP000054097">
    <property type="component" value="Unassembled WGS sequence"/>
</dbReference>
<proteinExistence type="predicted"/>
<protein>
    <recommendedName>
        <fullName evidence="2">Rad60/SUMO-like domain-containing protein</fullName>
    </recommendedName>
</protein>
<organism evidence="3 4">
    <name type="scientific">Serendipita vermifera MAFF 305830</name>
    <dbReference type="NCBI Taxonomy" id="933852"/>
    <lineage>
        <taxon>Eukaryota</taxon>
        <taxon>Fungi</taxon>
        <taxon>Dikarya</taxon>
        <taxon>Basidiomycota</taxon>
        <taxon>Agaricomycotina</taxon>
        <taxon>Agaricomycetes</taxon>
        <taxon>Sebacinales</taxon>
        <taxon>Serendipitaceae</taxon>
        <taxon>Serendipita</taxon>
    </lineage>
</organism>
<dbReference type="OrthoDB" id="3365399at2759"/>
<evidence type="ECO:0000259" key="2">
    <source>
        <dbReference type="Pfam" id="PF11976"/>
    </source>
</evidence>
<sequence>MPPKFKRPPPPKASASAGLSPDDEDAFFSRNPKGWDAIKVENIASPTKSSRDSSDSEDIPAPKRRKGKAVKKESDWTKPGAVMQVAILHACRFAPDGSRKKSSPGKGKGKAKVTRERSITPPPEVPEDAMMDAKRIIKEVFFGGEADDAAKLSQEDEEMEDEEEDPEVSALLAGARRAEEAAFKSRVYDVQSPTYDDPASPALSQEEEEDKLKLKVQWKGPALEEGKGKWAFAFNHRAPFRRLNETMQTKTKLPEKEIVLAHNGHRILLGATPKSLRMRKDTTETIEVYPKWQWDAEEHETSSTPLTSPKVDDMAPATIATQAGGTQAEEEEDDGGAVASVLVLSIRSGAHPNAITISAKRTAKVSSVLTKYLQKVGENPAALDVLGGAGRGKKTVKLSFDGEELAAGASVGSVDAEDEDMWDVVGL</sequence>
<accession>A0A0C3B2K6</accession>
<keyword evidence="4" id="KW-1185">Reference proteome</keyword>
<dbReference type="CDD" id="cd01763">
    <property type="entry name" value="Ubl_SUMO_like"/>
    <property type="match status" value="1"/>
</dbReference>
<dbReference type="Pfam" id="PF11976">
    <property type="entry name" value="Rad60-SLD"/>
    <property type="match status" value="1"/>
</dbReference>
<reference evidence="3 4" key="1">
    <citation type="submission" date="2014-04" db="EMBL/GenBank/DDBJ databases">
        <authorList>
            <consortium name="DOE Joint Genome Institute"/>
            <person name="Kuo A."/>
            <person name="Zuccaro A."/>
            <person name="Kohler A."/>
            <person name="Nagy L.G."/>
            <person name="Floudas D."/>
            <person name="Copeland A."/>
            <person name="Barry K.W."/>
            <person name="Cichocki N."/>
            <person name="Veneault-Fourrey C."/>
            <person name="LaButti K."/>
            <person name="Lindquist E.A."/>
            <person name="Lipzen A."/>
            <person name="Lundell T."/>
            <person name="Morin E."/>
            <person name="Murat C."/>
            <person name="Sun H."/>
            <person name="Tunlid A."/>
            <person name="Henrissat B."/>
            <person name="Grigoriev I.V."/>
            <person name="Hibbett D.S."/>
            <person name="Martin F."/>
            <person name="Nordberg H.P."/>
            <person name="Cantor M.N."/>
            <person name="Hua S.X."/>
        </authorList>
    </citation>
    <scope>NUCLEOTIDE SEQUENCE [LARGE SCALE GENOMIC DNA]</scope>
    <source>
        <strain evidence="3 4">MAFF 305830</strain>
    </source>
</reference>
<evidence type="ECO:0000256" key="1">
    <source>
        <dbReference type="SAM" id="MobiDB-lite"/>
    </source>
</evidence>
<reference evidence="4" key="2">
    <citation type="submission" date="2015-01" db="EMBL/GenBank/DDBJ databases">
        <title>Evolutionary Origins and Diversification of the Mycorrhizal Mutualists.</title>
        <authorList>
            <consortium name="DOE Joint Genome Institute"/>
            <consortium name="Mycorrhizal Genomics Consortium"/>
            <person name="Kohler A."/>
            <person name="Kuo A."/>
            <person name="Nagy L.G."/>
            <person name="Floudas D."/>
            <person name="Copeland A."/>
            <person name="Barry K.W."/>
            <person name="Cichocki N."/>
            <person name="Veneault-Fourrey C."/>
            <person name="LaButti K."/>
            <person name="Lindquist E.A."/>
            <person name="Lipzen A."/>
            <person name="Lundell T."/>
            <person name="Morin E."/>
            <person name="Murat C."/>
            <person name="Riley R."/>
            <person name="Ohm R."/>
            <person name="Sun H."/>
            <person name="Tunlid A."/>
            <person name="Henrissat B."/>
            <person name="Grigoriev I.V."/>
            <person name="Hibbett D.S."/>
            <person name="Martin F."/>
        </authorList>
    </citation>
    <scope>NUCLEOTIDE SEQUENCE [LARGE SCALE GENOMIC DNA]</scope>
    <source>
        <strain evidence="4">MAFF 305830</strain>
    </source>
</reference>
<feature type="region of interest" description="Disordered" evidence="1">
    <location>
        <begin position="189"/>
        <end position="209"/>
    </location>
</feature>
<dbReference type="HOGENOM" id="CLU_622741_0_0_1"/>
<dbReference type="InterPro" id="IPR022617">
    <property type="entry name" value="Rad60/SUMO-like_dom"/>
</dbReference>
<dbReference type="EMBL" id="KN824311">
    <property type="protein sequence ID" value="KIM25746.1"/>
    <property type="molecule type" value="Genomic_DNA"/>
</dbReference>
<dbReference type="STRING" id="933852.A0A0C3B2K6"/>
<evidence type="ECO:0000313" key="3">
    <source>
        <dbReference type="EMBL" id="KIM25746.1"/>
    </source>
</evidence>